<comment type="caution">
    <text evidence="1">The sequence shown here is derived from an EMBL/GenBank/DDBJ whole genome shotgun (WGS) entry which is preliminary data.</text>
</comment>
<dbReference type="Proteomes" id="UP000703661">
    <property type="component" value="Unassembled WGS sequence"/>
</dbReference>
<dbReference type="Pfam" id="PF05450">
    <property type="entry name" value="Nicastrin"/>
    <property type="match status" value="1"/>
</dbReference>
<dbReference type="AlphaFoldDB" id="A0A9P6MSK3"/>
<evidence type="ECO:0000313" key="1">
    <source>
        <dbReference type="EMBL" id="KAG0011935.1"/>
    </source>
</evidence>
<accession>A0A9P6MSK3</accession>
<gene>
    <name evidence="1" type="ORF">BGZ80_000321</name>
</gene>
<feature type="non-terminal residue" evidence="1">
    <location>
        <position position="1"/>
    </location>
</feature>
<dbReference type="EMBL" id="JAAAID010001064">
    <property type="protein sequence ID" value="KAG0011935.1"/>
    <property type="molecule type" value="Genomic_DNA"/>
</dbReference>
<organism evidence="1 2">
    <name type="scientific">Entomortierella chlamydospora</name>
    <dbReference type="NCBI Taxonomy" id="101097"/>
    <lineage>
        <taxon>Eukaryota</taxon>
        <taxon>Fungi</taxon>
        <taxon>Fungi incertae sedis</taxon>
        <taxon>Mucoromycota</taxon>
        <taxon>Mortierellomycotina</taxon>
        <taxon>Mortierellomycetes</taxon>
        <taxon>Mortierellales</taxon>
        <taxon>Mortierellaceae</taxon>
        <taxon>Entomortierella</taxon>
    </lineage>
</organism>
<dbReference type="PANTHER" id="PTHR21092:SF0">
    <property type="entry name" value="NICASTRIN"/>
    <property type="match status" value="1"/>
</dbReference>
<dbReference type="PANTHER" id="PTHR21092">
    <property type="entry name" value="NICASTRIN"/>
    <property type="match status" value="1"/>
</dbReference>
<keyword evidence="2" id="KW-1185">Reference proteome</keyword>
<proteinExistence type="predicted"/>
<evidence type="ECO:0000313" key="2">
    <source>
        <dbReference type="Proteomes" id="UP000703661"/>
    </source>
</evidence>
<dbReference type="InterPro" id="IPR008710">
    <property type="entry name" value="Nicastrin"/>
</dbReference>
<name>A0A9P6MSK3_9FUNG</name>
<reference evidence="1" key="1">
    <citation type="journal article" date="2020" name="Fungal Divers.">
        <title>Resolving the Mortierellaceae phylogeny through synthesis of multi-gene phylogenetics and phylogenomics.</title>
        <authorList>
            <person name="Vandepol N."/>
            <person name="Liber J."/>
            <person name="Desiro A."/>
            <person name="Na H."/>
            <person name="Kennedy M."/>
            <person name="Barry K."/>
            <person name="Grigoriev I.V."/>
            <person name="Miller A.N."/>
            <person name="O'Donnell K."/>
            <person name="Stajich J.E."/>
            <person name="Bonito G."/>
        </authorList>
    </citation>
    <scope>NUCLEOTIDE SEQUENCE</scope>
    <source>
        <strain evidence="1">NRRL 2769</strain>
    </source>
</reference>
<sequence length="289" mass="30680">MFTGEAWGFSGSQRFVQDISNTVNCIKPPASGQGCSFPYYANLEFERINAANIDSILEVGQVGGIRAPAGGTPTLYAHIDNIQPSVSSALQNLVVQAGGSLGNTTGTANSAVPVQAANSDGDQRGLPPSSSMSFLAYRGTIPAVVLTDYQDQMSSYTSQGLDDTWDPVNTINAIQQAASVISKTAWLQAQGVSDATATESCVGDVCINSLTNYHDAFGVGIAMAEDNTYYIKDASKPTWTESTWDPIGLRLFNVTSPGTQRAELVTGIMLTLVSIGAVWYSRRLLEKTL</sequence>
<dbReference type="GO" id="GO:0016485">
    <property type="term" value="P:protein processing"/>
    <property type="evidence" value="ECO:0007669"/>
    <property type="project" value="InterPro"/>
</dbReference>
<protein>
    <submittedName>
        <fullName evidence="1">Uncharacterized protein</fullName>
    </submittedName>
</protein>
<dbReference type="GO" id="GO:0005886">
    <property type="term" value="C:plasma membrane"/>
    <property type="evidence" value="ECO:0007669"/>
    <property type="project" value="TreeGrafter"/>
</dbReference>